<keyword evidence="3" id="KW-0663">Pyridoxal phosphate</keyword>
<dbReference type="GO" id="GO:0030170">
    <property type="term" value="F:pyridoxal phosphate binding"/>
    <property type="evidence" value="ECO:0007669"/>
    <property type="project" value="InterPro"/>
</dbReference>
<dbReference type="InterPro" id="IPR015424">
    <property type="entry name" value="PyrdxlP-dep_Trfase"/>
</dbReference>
<dbReference type="FunFam" id="3.40.640.10:FF:000046">
    <property type="entry name" value="Cystathionine gamma-lyase"/>
    <property type="match status" value="1"/>
</dbReference>
<gene>
    <name evidence="6" type="ORF">ALOHA_HF4000141I21ctg1g19</name>
</gene>
<protein>
    <submittedName>
        <fullName evidence="6">Putative Cys/Met metabolism PLP-dependent enzyme</fullName>
    </submittedName>
</protein>
<accession>B3T2I8</accession>
<evidence type="ECO:0000256" key="3">
    <source>
        <dbReference type="ARBA" id="ARBA00022898"/>
    </source>
</evidence>
<reference evidence="6" key="1">
    <citation type="journal article" date="2008" name="ISME J.">
        <title>Genomic patterns of recombination, clonal divergence and environment in marine microbial populations.</title>
        <authorList>
            <person name="Konstantinidis K.T."/>
            <person name="Delong E.F."/>
        </authorList>
    </citation>
    <scope>NUCLEOTIDE SEQUENCE</scope>
</reference>
<dbReference type="InterPro" id="IPR006233">
    <property type="entry name" value="Cys_b_lyase_bac"/>
</dbReference>
<sequence>MKKTVKTFLKLTAKDYVARSVNPPVVRASTILFKTMQELRKHQKDIAKGKDVAYWDYGRQGSQTTIQLQKLLRELEQAHYVFLTQTGFSAVALAIMSVCRPGDEIVISDCVYRPTQKLTSQLLKEFNINAIWYNPNSFQDLKNKVSKKTKLIFVENPGSNTFEFQDLGKITAFAKRKNIYTAIDNTWGTAYYLQPIKLGFDMSIVSATKYYSGHADVMAGSLAVSKKVYKKVLWYNHLSGYHLSADDAYLVIRGLRTLDLRLEKHQENTKQVIKWMTQQKKITKILYPHKPSSTSYKLWKKYYSGASGLLSIIINSKSKTSVYKFVNSLELFGIGYSWGGFESLAVYNDPVEMGNRQFFKLEKNQHLVRIHIGLEDPKDLINDLRRSLRFVK</sequence>
<keyword evidence="4" id="KW-0456">Lyase</keyword>
<comment type="cofactor">
    <cofactor evidence="1">
        <name>pyridoxal 5'-phosphate</name>
        <dbReference type="ChEBI" id="CHEBI:597326"/>
    </cofactor>
</comment>
<evidence type="ECO:0000256" key="2">
    <source>
        <dbReference type="ARBA" id="ARBA00009077"/>
    </source>
</evidence>
<dbReference type="PANTHER" id="PTHR43500:SF1">
    <property type="entry name" value="CYSTATHIONINE BETA-LYASE-RELATED"/>
    <property type="match status" value="1"/>
</dbReference>
<evidence type="ECO:0000256" key="5">
    <source>
        <dbReference type="ARBA" id="ARBA00047517"/>
    </source>
</evidence>
<dbReference type="InterPro" id="IPR015422">
    <property type="entry name" value="PyrdxlP-dep_Trfase_small"/>
</dbReference>
<dbReference type="InterPro" id="IPR015421">
    <property type="entry name" value="PyrdxlP-dep_Trfase_major"/>
</dbReference>
<dbReference type="AlphaFoldDB" id="B3T2I8"/>
<proteinExistence type="inferred from homology"/>
<dbReference type="GO" id="GO:0019450">
    <property type="term" value="P:L-cysteine catabolic process to pyruvate"/>
    <property type="evidence" value="ECO:0007669"/>
    <property type="project" value="TreeGrafter"/>
</dbReference>
<dbReference type="SUPFAM" id="SSF53383">
    <property type="entry name" value="PLP-dependent transferases"/>
    <property type="match status" value="1"/>
</dbReference>
<dbReference type="InterPro" id="IPR000277">
    <property type="entry name" value="Cys/Met-Metab_PyrdxlP-dep_enz"/>
</dbReference>
<dbReference type="PANTHER" id="PTHR43500">
    <property type="entry name" value="CYSTATHIONINE BETA-LYASE-RELATED"/>
    <property type="match status" value="1"/>
</dbReference>
<evidence type="ECO:0000256" key="1">
    <source>
        <dbReference type="ARBA" id="ARBA00001933"/>
    </source>
</evidence>
<dbReference type="PIRSF" id="PIRSF001434">
    <property type="entry name" value="CGS"/>
    <property type="match status" value="1"/>
</dbReference>
<dbReference type="GO" id="GO:0019346">
    <property type="term" value="P:transsulfuration"/>
    <property type="evidence" value="ECO:0007669"/>
    <property type="project" value="InterPro"/>
</dbReference>
<dbReference type="GO" id="GO:0047804">
    <property type="term" value="F:cysteine-S-conjugate beta-lyase activity"/>
    <property type="evidence" value="ECO:0007669"/>
    <property type="project" value="InterPro"/>
</dbReference>
<evidence type="ECO:0000256" key="4">
    <source>
        <dbReference type="ARBA" id="ARBA00023239"/>
    </source>
</evidence>
<dbReference type="Gene3D" id="3.40.640.10">
    <property type="entry name" value="Type I PLP-dependent aspartate aminotransferase-like (Major domain)"/>
    <property type="match status" value="1"/>
</dbReference>
<comment type="similarity">
    <text evidence="2">Belongs to the trans-sulfuration enzymes family.</text>
</comment>
<evidence type="ECO:0000313" key="6">
    <source>
        <dbReference type="EMBL" id="ABZ06797.1"/>
    </source>
</evidence>
<comment type="catalytic activity">
    <reaction evidence="5">
        <text>L,L-cystathionine + H2O = L-homocysteine + pyruvate + NH4(+)</text>
        <dbReference type="Rhea" id="RHEA:13965"/>
        <dbReference type="ChEBI" id="CHEBI:15361"/>
        <dbReference type="ChEBI" id="CHEBI:15377"/>
        <dbReference type="ChEBI" id="CHEBI:28938"/>
        <dbReference type="ChEBI" id="CHEBI:58161"/>
        <dbReference type="ChEBI" id="CHEBI:58199"/>
    </reaction>
</comment>
<dbReference type="Pfam" id="PF01053">
    <property type="entry name" value="Cys_Met_Meta_PP"/>
    <property type="match status" value="1"/>
</dbReference>
<dbReference type="EMBL" id="EU016585">
    <property type="protein sequence ID" value="ABZ06797.1"/>
    <property type="molecule type" value="Genomic_DNA"/>
</dbReference>
<name>B3T2I8_9ZZZZ</name>
<organism evidence="6">
    <name type="scientific">uncultured marine microorganism HF4000_141I21</name>
    <dbReference type="NCBI Taxonomy" id="455526"/>
    <lineage>
        <taxon>unclassified sequences</taxon>
        <taxon>environmental samples</taxon>
    </lineage>
</organism>
<dbReference type="Gene3D" id="3.90.1150.10">
    <property type="entry name" value="Aspartate Aminotransferase, domain 1"/>
    <property type="match status" value="1"/>
</dbReference>